<gene>
    <name evidence="1" type="ORF">JGZ69_03240</name>
</gene>
<proteinExistence type="predicted"/>
<protein>
    <recommendedName>
        <fullName evidence="3">Carotenoid-binding protein</fullName>
    </recommendedName>
</protein>
<sequence length="54" mass="6290">MNLAEQLKAKKDLKVIEFANEFLETIKPQLINAAEEGYSAYWYTINSDIPNEKR</sequence>
<accession>A0AB37HB99</accession>
<reference evidence="1 2" key="1">
    <citation type="submission" date="2020-12" db="EMBL/GenBank/DDBJ databases">
        <title>Taxonomic evaluation of the Bacillus sporothermodurans group of bacteria based on whole genome sequences.</title>
        <authorList>
            <person name="Fiedler G."/>
            <person name="Herbstmann A.-D."/>
            <person name="Doll E."/>
            <person name="Wenning M."/>
            <person name="Brinks E."/>
            <person name="Kabisch J."/>
            <person name="Breitenwieser F."/>
            <person name="Lappann M."/>
            <person name="Boehnlein C."/>
            <person name="Franz C."/>
        </authorList>
    </citation>
    <scope>NUCLEOTIDE SEQUENCE [LARGE SCALE GENOMIC DNA]</scope>
    <source>
        <strain evidence="1 2">DSM 10599</strain>
    </source>
</reference>
<dbReference type="KEGG" id="hspo:JGZ69_03240"/>
<evidence type="ECO:0008006" key="3">
    <source>
        <dbReference type="Google" id="ProtNLM"/>
    </source>
</evidence>
<evidence type="ECO:0000313" key="1">
    <source>
        <dbReference type="EMBL" id="QQX25973.1"/>
    </source>
</evidence>
<name>A0AB37HB99_9BACI</name>
<organism evidence="1 2">
    <name type="scientific">Heyndrickxia sporothermodurans</name>
    <dbReference type="NCBI Taxonomy" id="46224"/>
    <lineage>
        <taxon>Bacteria</taxon>
        <taxon>Bacillati</taxon>
        <taxon>Bacillota</taxon>
        <taxon>Bacilli</taxon>
        <taxon>Bacillales</taxon>
        <taxon>Bacillaceae</taxon>
        <taxon>Heyndrickxia</taxon>
    </lineage>
</organism>
<dbReference type="Proteomes" id="UP000595512">
    <property type="component" value="Chromosome"/>
</dbReference>
<evidence type="ECO:0000313" key="2">
    <source>
        <dbReference type="Proteomes" id="UP000595512"/>
    </source>
</evidence>
<dbReference type="AlphaFoldDB" id="A0AB37HB99"/>
<dbReference type="RefSeq" id="WP_170112412.1">
    <property type="nucleotide sequence ID" value="NZ_CP066701.1"/>
</dbReference>
<dbReference type="EMBL" id="CP066701">
    <property type="protein sequence ID" value="QQX25973.1"/>
    <property type="molecule type" value="Genomic_DNA"/>
</dbReference>